<proteinExistence type="predicted"/>
<dbReference type="STRING" id="312017.Q22D47"/>
<evidence type="ECO:0000256" key="1">
    <source>
        <dbReference type="SAM" id="MobiDB-lite"/>
    </source>
</evidence>
<dbReference type="RefSeq" id="XP_001030869.1">
    <property type="nucleotide sequence ID" value="XM_001030869.3"/>
</dbReference>
<keyword evidence="2" id="KW-0472">Membrane</keyword>
<evidence type="ECO:0000313" key="3">
    <source>
        <dbReference type="EMBL" id="EAR83206.1"/>
    </source>
</evidence>
<dbReference type="HOGENOM" id="CLU_1017255_0_0_1"/>
<dbReference type="OMA" id="CESQYKS"/>
<dbReference type="EMBL" id="GG662361">
    <property type="protein sequence ID" value="EAR83206.1"/>
    <property type="molecule type" value="Genomic_DNA"/>
</dbReference>
<evidence type="ECO:0000256" key="2">
    <source>
        <dbReference type="SAM" id="Phobius"/>
    </source>
</evidence>
<feature type="transmembrane region" description="Helical" evidence="2">
    <location>
        <begin position="263"/>
        <end position="284"/>
    </location>
</feature>
<keyword evidence="4" id="KW-1185">Reference proteome</keyword>
<dbReference type="OrthoDB" id="305936at2759"/>
<keyword evidence="2" id="KW-0812">Transmembrane</keyword>
<feature type="region of interest" description="Disordered" evidence="1">
    <location>
        <begin position="137"/>
        <end position="157"/>
    </location>
</feature>
<accession>Q22D47</accession>
<organism evidence="3 4">
    <name type="scientific">Tetrahymena thermophila (strain SB210)</name>
    <dbReference type="NCBI Taxonomy" id="312017"/>
    <lineage>
        <taxon>Eukaryota</taxon>
        <taxon>Sar</taxon>
        <taxon>Alveolata</taxon>
        <taxon>Ciliophora</taxon>
        <taxon>Intramacronucleata</taxon>
        <taxon>Oligohymenophorea</taxon>
        <taxon>Hymenostomatida</taxon>
        <taxon>Tetrahymenina</taxon>
        <taxon>Tetrahymenidae</taxon>
        <taxon>Tetrahymena</taxon>
    </lineage>
</organism>
<dbReference type="KEGG" id="tet:TTHERM_01002710"/>
<dbReference type="eggNOG" id="ENOG502R2RE">
    <property type="taxonomic scope" value="Eukaryota"/>
</dbReference>
<protein>
    <submittedName>
        <fullName evidence="3">Syntaxin-73 protein, putative</fullName>
    </submittedName>
</protein>
<evidence type="ECO:0000313" key="4">
    <source>
        <dbReference type="Proteomes" id="UP000009168"/>
    </source>
</evidence>
<gene>
    <name evidence="3" type="ORF">TTHERM_01002710</name>
</gene>
<name>Q22D47_TETTS</name>
<feature type="compositionally biased region" description="Basic and acidic residues" evidence="1">
    <location>
        <begin position="148"/>
        <end position="157"/>
    </location>
</feature>
<dbReference type="Proteomes" id="UP000009168">
    <property type="component" value="Unassembled WGS sequence"/>
</dbReference>
<dbReference type="InParanoid" id="Q22D47"/>
<sequence length="285" mass="32933">MGKKDKLQQVSFLMEKLYQINKDLGGNELIKEKAKGTEGEFENLFKDCSDRMMKVRGLQKNLDQRQNKQGRDREVVVQEHQIRSELYDCQKLVEEMDRVLTKQAKKKETNKQELELRNKKYLNLKNILYRMMKENGINPPEEPLSEADESKSAIPDSDKHKLNVFGVAGPRNAGQRYEADEKEQAALKNIEANNKVQDEIIDNIYELVGTLDNKVKNIGSKQDHIQGQIVKVTKKVDETNKILDTQNQRLKVLITKYRAPSKFCLDITLILFIVGLVGILWTMLK</sequence>
<dbReference type="AlphaFoldDB" id="Q22D47"/>
<dbReference type="GeneID" id="7834036"/>
<reference evidence="4" key="1">
    <citation type="journal article" date="2006" name="PLoS Biol.">
        <title>Macronuclear genome sequence of the ciliate Tetrahymena thermophila, a model eukaryote.</title>
        <authorList>
            <person name="Eisen J.A."/>
            <person name="Coyne R.S."/>
            <person name="Wu M."/>
            <person name="Wu D."/>
            <person name="Thiagarajan M."/>
            <person name="Wortman J.R."/>
            <person name="Badger J.H."/>
            <person name="Ren Q."/>
            <person name="Amedeo P."/>
            <person name="Jones K.M."/>
            <person name="Tallon L.J."/>
            <person name="Delcher A.L."/>
            <person name="Salzberg S.L."/>
            <person name="Silva J.C."/>
            <person name="Haas B.J."/>
            <person name="Majoros W.H."/>
            <person name="Farzad M."/>
            <person name="Carlton J.M."/>
            <person name="Smith R.K. Jr."/>
            <person name="Garg J."/>
            <person name="Pearlman R.E."/>
            <person name="Karrer K.M."/>
            <person name="Sun L."/>
            <person name="Manning G."/>
            <person name="Elde N.C."/>
            <person name="Turkewitz A.P."/>
            <person name="Asai D.J."/>
            <person name="Wilkes D.E."/>
            <person name="Wang Y."/>
            <person name="Cai H."/>
            <person name="Collins K."/>
            <person name="Stewart B.A."/>
            <person name="Lee S.R."/>
            <person name="Wilamowska K."/>
            <person name="Weinberg Z."/>
            <person name="Ruzzo W.L."/>
            <person name="Wloga D."/>
            <person name="Gaertig J."/>
            <person name="Frankel J."/>
            <person name="Tsao C.-C."/>
            <person name="Gorovsky M.A."/>
            <person name="Keeling P.J."/>
            <person name="Waller R.F."/>
            <person name="Patron N.J."/>
            <person name="Cherry J.M."/>
            <person name="Stover N.A."/>
            <person name="Krieger C.J."/>
            <person name="del Toro C."/>
            <person name="Ryder H.F."/>
            <person name="Williamson S.C."/>
            <person name="Barbeau R.A."/>
            <person name="Hamilton E.P."/>
            <person name="Orias E."/>
        </authorList>
    </citation>
    <scope>NUCLEOTIDE SEQUENCE [LARGE SCALE GENOMIC DNA]</scope>
    <source>
        <strain evidence="4">SB210</strain>
    </source>
</reference>
<keyword evidence="2" id="KW-1133">Transmembrane helix</keyword>